<dbReference type="RefSeq" id="WP_197939233.1">
    <property type="nucleotide sequence ID" value="NZ_CP065713.1"/>
</dbReference>
<accession>A0A7T3ABW0</accession>
<sequence length="91" mass="9841">MTKEQARDAIARAIGFVRLHARRDPHFSKGPDKARIIEARDIVAALDSRTGGEAGYVLVPAIATREMVDAADACPDAYSAYAAMVEVARVR</sequence>
<reference evidence="1 2" key="1">
    <citation type="submission" date="2020-12" db="EMBL/GenBank/DDBJ databases">
        <title>FDA dAtabase for Regulatory Grade micrObial Sequences (FDA-ARGOS): Supporting development and validation of Infectious Disease Dx tests.</title>
        <authorList>
            <person name="Sproer C."/>
            <person name="Gronow S."/>
            <person name="Severitt S."/>
            <person name="Schroder I."/>
            <person name="Tallon L."/>
            <person name="Sadzewicz L."/>
            <person name="Zhao X."/>
            <person name="Boylan J."/>
            <person name="Ott S."/>
            <person name="Bowen H."/>
            <person name="Vavikolanu K."/>
            <person name="Mehta A."/>
            <person name="Aluvathingal J."/>
            <person name="Nadendla S."/>
            <person name="Lowell S."/>
            <person name="Myers T."/>
            <person name="Yan Y."/>
            <person name="Sichtig H."/>
        </authorList>
    </citation>
    <scope>NUCLEOTIDE SEQUENCE [LARGE SCALE GENOMIC DNA]</scope>
    <source>
        <strain evidence="1 2">FDAARGOS_881</strain>
    </source>
</reference>
<dbReference type="EMBL" id="CP065713">
    <property type="protein sequence ID" value="QPT09841.1"/>
    <property type="molecule type" value="Genomic_DNA"/>
</dbReference>
<dbReference type="Proteomes" id="UP000594836">
    <property type="component" value="Chromosome"/>
</dbReference>
<organism evidence="1 2">
    <name type="scientific">Sphingomonas paucimobilis</name>
    <name type="common">Pseudomonas paucimobilis</name>
    <dbReference type="NCBI Taxonomy" id="13689"/>
    <lineage>
        <taxon>Bacteria</taxon>
        <taxon>Pseudomonadati</taxon>
        <taxon>Pseudomonadota</taxon>
        <taxon>Alphaproteobacteria</taxon>
        <taxon>Sphingomonadales</taxon>
        <taxon>Sphingomonadaceae</taxon>
        <taxon>Sphingomonas</taxon>
    </lineage>
</organism>
<dbReference type="AlphaFoldDB" id="A0A7T3ABW0"/>
<name>A0A7T3ABW0_SPHPI</name>
<evidence type="ECO:0000313" key="2">
    <source>
        <dbReference type="Proteomes" id="UP000594836"/>
    </source>
</evidence>
<gene>
    <name evidence="1" type="ORF">I6G38_06260</name>
</gene>
<evidence type="ECO:0000313" key="1">
    <source>
        <dbReference type="EMBL" id="QPT09841.1"/>
    </source>
</evidence>
<proteinExistence type="predicted"/>
<protein>
    <submittedName>
        <fullName evidence="1">Uncharacterized protein</fullName>
    </submittedName>
</protein>